<dbReference type="SUPFAM" id="SSF103642">
    <property type="entry name" value="Sec-C motif"/>
    <property type="match status" value="1"/>
</dbReference>
<dbReference type="InterPro" id="IPR004027">
    <property type="entry name" value="SEC_C_motif"/>
</dbReference>
<gene>
    <name evidence="2" type="ORF">GPAL_3263</name>
</gene>
<comment type="caution">
    <text evidence="2">The sequence shown here is derived from an EMBL/GenBank/DDBJ whole genome shotgun (WGS) entry which is preliminary data.</text>
</comment>
<feature type="region of interest" description="Disordered" evidence="1">
    <location>
        <begin position="1"/>
        <end position="34"/>
    </location>
</feature>
<dbReference type="EMBL" id="BAEQ01000052">
    <property type="protein sequence ID" value="GAC30114.1"/>
    <property type="molecule type" value="Genomic_DNA"/>
</dbReference>
<evidence type="ECO:0000313" key="2">
    <source>
        <dbReference type="EMBL" id="GAC30114.1"/>
    </source>
</evidence>
<dbReference type="RefSeq" id="WP_006013884.1">
    <property type="nucleotide sequence ID" value="NZ_BAEQ01000052.1"/>
</dbReference>
<dbReference type="Pfam" id="PF02810">
    <property type="entry name" value="SEC-C"/>
    <property type="match status" value="1"/>
</dbReference>
<dbReference type="Gene3D" id="3.10.450.50">
    <property type="match status" value="1"/>
</dbReference>
<organism evidence="2 3">
    <name type="scientific">Brumicola pallidula DSM 14239 = ACAM 615</name>
    <dbReference type="NCBI Taxonomy" id="1121922"/>
    <lineage>
        <taxon>Bacteria</taxon>
        <taxon>Pseudomonadati</taxon>
        <taxon>Pseudomonadota</taxon>
        <taxon>Gammaproteobacteria</taxon>
        <taxon>Alteromonadales</taxon>
        <taxon>Alteromonadaceae</taxon>
        <taxon>Brumicola</taxon>
    </lineage>
</organism>
<reference evidence="3" key="1">
    <citation type="journal article" date="2014" name="Environ. Microbiol.">
        <title>Comparative genomics of the marine bacterial genus Glaciecola reveals the high degree of genomic diversity and genomic characteristic for cold adaptation.</title>
        <authorList>
            <person name="Qin Q.L."/>
            <person name="Xie B.B."/>
            <person name="Yu Y."/>
            <person name="Shu Y.L."/>
            <person name="Rong J.C."/>
            <person name="Zhang Y.J."/>
            <person name="Zhao D.L."/>
            <person name="Chen X.L."/>
            <person name="Zhang X.Y."/>
            <person name="Chen B."/>
            <person name="Zhou B.C."/>
            <person name="Zhang Y.Z."/>
        </authorList>
    </citation>
    <scope>NUCLEOTIDE SEQUENCE [LARGE SCALE GENOMIC DNA]</scope>
    <source>
        <strain evidence="3">ACAM 615</strain>
    </source>
</reference>
<protein>
    <submittedName>
        <fullName evidence="2">Uncharacterized protein</fullName>
    </submittedName>
</protein>
<evidence type="ECO:0000256" key="1">
    <source>
        <dbReference type="SAM" id="MobiDB-lite"/>
    </source>
</evidence>
<proteinExistence type="predicted"/>
<feature type="compositionally biased region" description="Basic and acidic residues" evidence="1">
    <location>
        <begin position="1"/>
        <end position="20"/>
    </location>
</feature>
<sequence length="58" mass="6455">MPSKQQKNDDEGHVHGPDCNHHHHHEPQTPIIREGAKIGRNDACPCGSAKKYKKCCGK</sequence>
<dbReference type="OrthoDB" id="570299at2"/>
<keyword evidence="3" id="KW-1185">Reference proteome</keyword>
<dbReference type="Proteomes" id="UP000006251">
    <property type="component" value="Unassembled WGS sequence"/>
</dbReference>
<dbReference type="AlphaFoldDB" id="K6YBJ2"/>
<accession>K6YBJ2</accession>
<evidence type="ECO:0000313" key="3">
    <source>
        <dbReference type="Proteomes" id="UP000006251"/>
    </source>
</evidence>
<name>K6YBJ2_9ALTE</name>